<feature type="active site" description="Charge relay system" evidence="6">
    <location>
        <position position="346"/>
    </location>
</feature>
<dbReference type="PROSITE" id="PS00137">
    <property type="entry name" value="SUBTILASE_HIS"/>
    <property type="match status" value="1"/>
</dbReference>
<keyword evidence="4 6" id="KW-0378">Hydrolase</keyword>
<dbReference type="PROSITE" id="PS00136">
    <property type="entry name" value="SUBTILASE_ASP"/>
    <property type="match status" value="1"/>
</dbReference>
<accession>A0AAJ0H010</accession>
<dbReference type="PANTHER" id="PTHR43806:SF11">
    <property type="entry name" value="CEREVISIN-RELATED"/>
    <property type="match status" value="1"/>
</dbReference>
<keyword evidence="3" id="KW-0732">Signal</keyword>
<reference evidence="10" key="1">
    <citation type="journal article" date="2023" name="Mol. Phylogenet. Evol.">
        <title>Genome-scale phylogeny and comparative genomics of the fungal order Sordariales.</title>
        <authorList>
            <person name="Hensen N."/>
            <person name="Bonometti L."/>
            <person name="Westerberg I."/>
            <person name="Brannstrom I.O."/>
            <person name="Guillou S."/>
            <person name="Cros-Aarteil S."/>
            <person name="Calhoun S."/>
            <person name="Haridas S."/>
            <person name="Kuo A."/>
            <person name="Mondo S."/>
            <person name="Pangilinan J."/>
            <person name="Riley R."/>
            <person name="LaButti K."/>
            <person name="Andreopoulos B."/>
            <person name="Lipzen A."/>
            <person name="Chen C."/>
            <person name="Yan M."/>
            <person name="Daum C."/>
            <person name="Ng V."/>
            <person name="Clum A."/>
            <person name="Steindorff A."/>
            <person name="Ohm R.A."/>
            <person name="Martin F."/>
            <person name="Silar P."/>
            <person name="Natvig D.O."/>
            <person name="Lalanne C."/>
            <person name="Gautier V."/>
            <person name="Ament-Velasquez S.L."/>
            <person name="Kruys A."/>
            <person name="Hutchinson M.I."/>
            <person name="Powell A.J."/>
            <person name="Barry K."/>
            <person name="Miller A.N."/>
            <person name="Grigoriev I.V."/>
            <person name="Debuchy R."/>
            <person name="Gladieux P."/>
            <person name="Hiltunen Thoren M."/>
            <person name="Johannesson H."/>
        </authorList>
    </citation>
    <scope>NUCLEOTIDE SEQUENCE</scope>
    <source>
        <strain evidence="10">CBS 333.67</strain>
    </source>
</reference>
<evidence type="ECO:0000256" key="6">
    <source>
        <dbReference type="PROSITE-ProRule" id="PRU01240"/>
    </source>
</evidence>
<feature type="domain" description="Inhibitor I9" evidence="9">
    <location>
        <begin position="17"/>
        <end position="86"/>
    </location>
</feature>
<dbReference type="PRINTS" id="PR00723">
    <property type="entry name" value="SUBTILISIN"/>
</dbReference>
<dbReference type="InterPro" id="IPR000209">
    <property type="entry name" value="Peptidase_S8/S53_dom"/>
</dbReference>
<evidence type="ECO:0000313" key="10">
    <source>
        <dbReference type="EMBL" id="KAK3309292.1"/>
    </source>
</evidence>
<evidence type="ECO:0000256" key="5">
    <source>
        <dbReference type="ARBA" id="ARBA00022825"/>
    </source>
</evidence>
<dbReference type="GeneID" id="87883397"/>
<organism evidence="10 11">
    <name type="scientific">Chaetomium strumarium</name>
    <dbReference type="NCBI Taxonomy" id="1170767"/>
    <lineage>
        <taxon>Eukaryota</taxon>
        <taxon>Fungi</taxon>
        <taxon>Dikarya</taxon>
        <taxon>Ascomycota</taxon>
        <taxon>Pezizomycotina</taxon>
        <taxon>Sordariomycetes</taxon>
        <taxon>Sordariomycetidae</taxon>
        <taxon>Sordariales</taxon>
        <taxon>Chaetomiaceae</taxon>
        <taxon>Chaetomium</taxon>
    </lineage>
</organism>
<dbReference type="CDD" id="cd04077">
    <property type="entry name" value="Peptidases_S8_PCSK9_ProteinaseK_like"/>
    <property type="match status" value="1"/>
</dbReference>
<dbReference type="InterPro" id="IPR022398">
    <property type="entry name" value="Peptidase_S8_His-AS"/>
</dbReference>
<dbReference type="SUPFAM" id="SSF52743">
    <property type="entry name" value="Subtilisin-like"/>
    <property type="match status" value="1"/>
</dbReference>
<dbReference type="SUPFAM" id="SSF54897">
    <property type="entry name" value="Protease propeptides/inhibitors"/>
    <property type="match status" value="1"/>
</dbReference>
<evidence type="ECO:0000259" key="8">
    <source>
        <dbReference type="Pfam" id="PF00082"/>
    </source>
</evidence>
<dbReference type="GO" id="GO:0004252">
    <property type="term" value="F:serine-type endopeptidase activity"/>
    <property type="evidence" value="ECO:0007669"/>
    <property type="project" value="UniProtKB-UniRule"/>
</dbReference>
<feature type="domain" description="Peptidase S8/S53" evidence="8">
    <location>
        <begin position="131"/>
        <end position="368"/>
    </location>
</feature>
<dbReference type="InterPro" id="IPR010259">
    <property type="entry name" value="S8pro/Inhibitor_I9"/>
</dbReference>
<feature type="active site" description="Charge relay system" evidence="6">
    <location>
        <position position="140"/>
    </location>
</feature>
<evidence type="ECO:0000256" key="1">
    <source>
        <dbReference type="ARBA" id="ARBA00011073"/>
    </source>
</evidence>
<evidence type="ECO:0000313" key="11">
    <source>
        <dbReference type="Proteomes" id="UP001273166"/>
    </source>
</evidence>
<comment type="similarity">
    <text evidence="1 6 7">Belongs to the peptidase S8 family.</text>
</comment>
<dbReference type="PROSITE" id="PS51892">
    <property type="entry name" value="SUBTILASE"/>
    <property type="match status" value="1"/>
</dbReference>
<evidence type="ECO:0000259" key="9">
    <source>
        <dbReference type="Pfam" id="PF05922"/>
    </source>
</evidence>
<dbReference type="InterPro" id="IPR015500">
    <property type="entry name" value="Peptidase_S8_subtilisin-rel"/>
</dbReference>
<dbReference type="InterPro" id="IPR023827">
    <property type="entry name" value="Peptidase_S8_Asp-AS"/>
</dbReference>
<dbReference type="RefSeq" id="XP_062725072.1">
    <property type="nucleotide sequence ID" value="XM_062864568.1"/>
</dbReference>
<dbReference type="InterPro" id="IPR034193">
    <property type="entry name" value="PCSK9_ProteinaseK-like"/>
</dbReference>
<dbReference type="EMBL" id="JAUDZG010000002">
    <property type="protein sequence ID" value="KAK3309292.1"/>
    <property type="molecule type" value="Genomic_DNA"/>
</dbReference>
<dbReference type="Gene3D" id="3.40.50.200">
    <property type="entry name" value="Peptidase S8/S53 domain"/>
    <property type="match status" value="1"/>
</dbReference>
<protein>
    <submittedName>
        <fullName evidence="10">Alkaline serine protease</fullName>
    </submittedName>
</protein>
<keyword evidence="5 6" id="KW-0720">Serine protease</keyword>
<dbReference type="PANTHER" id="PTHR43806">
    <property type="entry name" value="PEPTIDASE S8"/>
    <property type="match status" value="1"/>
</dbReference>
<reference evidence="10" key="2">
    <citation type="submission" date="2023-06" db="EMBL/GenBank/DDBJ databases">
        <authorList>
            <consortium name="Lawrence Berkeley National Laboratory"/>
            <person name="Mondo S.J."/>
            <person name="Hensen N."/>
            <person name="Bonometti L."/>
            <person name="Westerberg I."/>
            <person name="Brannstrom I.O."/>
            <person name="Guillou S."/>
            <person name="Cros-Aarteil S."/>
            <person name="Calhoun S."/>
            <person name="Haridas S."/>
            <person name="Kuo A."/>
            <person name="Pangilinan J."/>
            <person name="Riley R."/>
            <person name="Labutti K."/>
            <person name="Andreopoulos B."/>
            <person name="Lipzen A."/>
            <person name="Chen C."/>
            <person name="Yanf M."/>
            <person name="Daum C."/>
            <person name="Ng V."/>
            <person name="Clum A."/>
            <person name="Steindorff A."/>
            <person name="Ohm R."/>
            <person name="Martin F."/>
            <person name="Silar P."/>
            <person name="Natvig D."/>
            <person name="Lalanne C."/>
            <person name="Gautier V."/>
            <person name="Ament-Velasquez S.L."/>
            <person name="Kruys A."/>
            <person name="Hutchinson M.I."/>
            <person name="Powell A.J."/>
            <person name="Barry K."/>
            <person name="Miller A.N."/>
            <person name="Grigoriev I.V."/>
            <person name="Debuchy R."/>
            <person name="Gladieux P."/>
            <person name="Thoren M.H."/>
            <person name="Johannesson H."/>
        </authorList>
    </citation>
    <scope>NUCLEOTIDE SEQUENCE</scope>
    <source>
        <strain evidence="10">CBS 333.67</strain>
    </source>
</reference>
<evidence type="ECO:0000256" key="3">
    <source>
        <dbReference type="ARBA" id="ARBA00022729"/>
    </source>
</evidence>
<proteinExistence type="inferred from homology"/>
<keyword evidence="11" id="KW-1185">Reference proteome</keyword>
<evidence type="ECO:0000256" key="2">
    <source>
        <dbReference type="ARBA" id="ARBA00022670"/>
    </source>
</evidence>
<dbReference type="InterPro" id="IPR023828">
    <property type="entry name" value="Peptidase_S8_Ser-AS"/>
</dbReference>
<comment type="caution">
    <text evidence="10">The sequence shown here is derived from an EMBL/GenBank/DDBJ whole genome shotgun (WGS) entry which is preliminary data.</text>
</comment>
<dbReference type="Proteomes" id="UP001273166">
    <property type="component" value="Unassembled WGS sequence"/>
</dbReference>
<dbReference type="Pfam" id="PF00082">
    <property type="entry name" value="Peptidase_S8"/>
    <property type="match status" value="1"/>
</dbReference>
<evidence type="ECO:0000256" key="4">
    <source>
        <dbReference type="ARBA" id="ARBA00022801"/>
    </source>
</evidence>
<sequence length="407" mass="43748">MTDTEAYPTPRAIPGQWIVRLKPFASESTKTQHLSSVNIRAADATPFHVHVHREFNLDEARGYSASFDEATKEQLEQLPEVASVEPVLLYKHCAISSVTKRVPWGLARLSSDGKVPETGPYTYKYNDAAAGHGVVAYVLDTGINDKHEQFECRATKGRKFVTEPYPDLVTSDDDKQGHGTHCAGTIGAKDYGVAKKVDIVGIKVFNDLPDTDERAGATNADIMAAIQYVVQQYKEHGKPSVINLSLGGPLYEPLDAMVSAAVRADVLVVCAAGNAQPPTFQPRDAETTSPARTPLAITVAASDVKDQLASFSNYGRLVDIIAPGVGIESTWIGPNNNETKSISGTSMACPHVVGVAAAILSNPKMADKSPFAVASELLRLADKNRVSGLEDKKRRTIDAVSQVPLLV</sequence>
<dbReference type="FunFam" id="3.40.50.200:FF:000007">
    <property type="entry name" value="Subtilisin-like serine protease"/>
    <property type="match status" value="1"/>
</dbReference>
<keyword evidence="2 6" id="KW-0645">Protease</keyword>
<dbReference type="GO" id="GO:0006508">
    <property type="term" value="P:proteolysis"/>
    <property type="evidence" value="ECO:0007669"/>
    <property type="project" value="UniProtKB-KW"/>
</dbReference>
<evidence type="ECO:0000256" key="7">
    <source>
        <dbReference type="RuleBase" id="RU003355"/>
    </source>
</evidence>
<name>A0AAJ0H010_9PEZI</name>
<gene>
    <name evidence="10" type="ORF">B0T15DRAFT_391081</name>
</gene>
<dbReference type="AlphaFoldDB" id="A0AAJ0H010"/>
<dbReference type="Pfam" id="PF05922">
    <property type="entry name" value="Inhibitor_I9"/>
    <property type="match status" value="1"/>
</dbReference>
<feature type="active site" description="Charge relay system" evidence="6">
    <location>
        <position position="178"/>
    </location>
</feature>
<dbReference type="PROSITE" id="PS00138">
    <property type="entry name" value="SUBTILASE_SER"/>
    <property type="match status" value="1"/>
</dbReference>
<dbReference type="InterPro" id="IPR036852">
    <property type="entry name" value="Peptidase_S8/S53_dom_sf"/>
</dbReference>
<dbReference type="InterPro" id="IPR050131">
    <property type="entry name" value="Peptidase_S8_subtilisin-like"/>
</dbReference>